<dbReference type="Proteomes" id="UP001057455">
    <property type="component" value="Unassembled WGS sequence"/>
</dbReference>
<keyword evidence="2" id="KW-1185">Reference proteome</keyword>
<dbReference type="AlphaFoldDB" id="A0A9W5TDD2"/>
<proteinExistence type="predicted"/>
<name>A0A9W5TDD2_BABOV</name>
<protein>
    <submittedName>
        <fullName evidence="1">Methylcrotonoyl carboxylase, putative</fullName>
    </submittedName>
</protein>
<accession>A0A9W5TDD2</accession>
<reference evidence="1" key="1">
    <citation type="submission" date="2019-12" db="EMBL/GenBank/DDBJ databases">
        <title>Genome sequence of Babesia ovis.</title>
        <authorList>
            <person name="Yamagishi J."/>
            <person name="Sevinc F."/>
            <person name="Xuan X."/>
        </authorList>
    </citation>
    <scope>NUCLEOTIDE SEQUENCE</scope>
    <source>
        <strain evidence="1">Selcuk</strain>
    </source>
</reference>
<comment type="caution">
    <text evidence="1">The sequence shown here is derived from an EMBL/GenBank/DDBJ whole genome shotgun (WGS) entry which is preliminary data.</text>
</comment>
<organism evidence="1 2">
    <name type="scientific">Babesia ovis</name>
    <dbReference type="NCBI Taxonomy" id="5869"/>
    <lineage>
        <taxon>Eukaryota</taxon>
        <taxon>Sar</taxon>
        <taxon>Alveolata</taxon>
        <taxon>Apicomplexa</taxon>
        <taxon>Aconoidasida</taxon>
        <taxon>Piroplasmida</taxon>
        <taxon>Babesiidae</taxon>
        <taxon>Babesia</taxon>
    </lineage>
</organism>
<evidence type="ECO:0000313" key="1">
    <source>
        <dbReference type="EMBL" id="GFE54663.1"/>
    </source>
</evidence>
<gene>
    <name evidence="1" type="ORF">BaOVIS_020670</name>
</gene>
<dbReference type="EMBL" id="BLIY01000017">
    <property type="protein sequence ID" value="GFE54663.1"/>
    <property type="molecule type" value="Genomic_DNA"/>
</dbReference>
<evidence type="ECO:0000313" key="2">
    <source>
        <dbReference type="Proteomes" id="UP001057455"/>
    </source>
</evidence>
<sequence>MLTGAGRQRTVKKNGHCRLTIRDTQHVALVQNVHQQRLLQHENVEGDDPVVQECHHNVDIVVVSDLNTGNIDETTVTHVLPRTPVDKRLDVFDELLKCRRSGGSADTELDLCNGVTCPGLVADVHGTQLCILVSEDLSMRAAEHGVVGVDRGDIHGLSVVYTNTITHIIRVG</sequence>